<sequence>MSGDGLTEIAKDIDNTWTESQLLIYQTLALFVINIDVGLYISHAFVGKETKNHACNAIPRFR</sequence>
<evidence type="ECO:0000256" key="1">
    <source>
        <dbReference type="SAM" id="Phobius"/>
    </source>
</evidence>
<proteinExistence type="predicted"/>
<keyword evidence="1" id="KW-0472">Membrane</keyword>
<dbReference type="EMBL" id="BDQM01000032">
    <property type="protein sequence ID" value="GAW97399.1"/>
    <property type="molecule type" value="Genomic_DNA"/>
</dbReference>
<gene>
    <name evidence="2" type="ORF">MTCD1_03026</name>
</gene>
<keyword evidence="3" id="KW-1185">Reference proteome</keyword>
<evidence type="ECO:0000313" key="3">
    <source>
        <dbReference type="Proteomes" id="UP000197068"/>
    </source>
</evidence>
<dbReference type="Proteomes" id="UP000197068">
    <property type="component" value="Unassembled WGS sequence"/>
</dbReference>
<organism evidence="2 3">
    <name type="scientific">Colwellia marinimaniae</name>
    <dbReference type="NCBI Taxonomy" id="1513592"/>
    <lineage>
        <taxon>Bacteria</taxon>
        <taxon>Pseudomonadati</taxon>
        <taxon>Pseudomonadota</taxon>
        <taxon>Gammaproteobacteria</taxon>
        <taxon>Alteromonadales</taxon>
        <taxon>Colwelliaceae</taxon>
        <taxon>Colwellia</taxon>
    </lineage>
</organism>
<keyword evidence="1" id="KW-1133">Transmembrane helix</keyword>
<evidence type="ECO:0000313" key="2">
    <source>
        <dbReference type="EMBL" id="GAW97399.1"/>
    </source>
</evidence>
<keyword evidence="1" id="KW-0812">Transmembrane</keyword>
<accession>A0ABQ0MYE4</accession>
<reference evidence="2 3" key="1">
    <citation type="submission" date="2017-06" db="EMBL/GenBank/DDBJ databases">
        <title>Whole Genome Sequences of Colwellia marinimaniae MTCD1.</title>
        <authorList>
            <person name="Kusumoto H."/>
            <person name="Inoue M."/>
            <person name="Tanikawa K."/>
            <person name="Maeji H."/>
            <person name="Cameron J.H."/>
            <person name="Bartlett D.H."/>
        </authorList>
    </citation>
    <scope>NUCLEOTIDE SEQUENCE [LARGE SCALE GENOMIC DNA]</scope>
    <source>
        <strain evidence="2 3">MTCD1</strain>
    </source>
</reference>
<feature type="transmembrane region" description="Helical" evidence="1">
    <location>
        <begin position="22"/>
        <end position="41"/>
    </location>
</feature>
<name>A0ABQ0MYE4_9GAMM</name>
<protein>
    <submittedName>
        <fullName evidence="2">Uncharacterized protein</fullName>
    </submittedName>
</protein>
<comment type="caution">
    <text evidence="2">The sequence shown here is derived from an EMBL/GenBank/DDBJ whole genome shotgun (WGS) entry which is preliminary data.</text>
</comment>